<name>A0ABY5KJ46_9CELL</name>
<evidence type="ECO:0000313" key="3">
    <source>
        <dbReference type="Proteomes" id="UP001316384"/>
    </source>
</evidence>
<evidence type="ECO:0008006" key="4">
    <source>
        <dbReference type="Google" id="ProtNLM"/>
    </source>
</evidence>
<feature type="transmembrane region" description="Helical" evidence="1">
    <location>
        <begin position="81"/>
        <end position="98"/>
    </location>
</feature>
<keyword evidence="1" id="KW-1133">Transmembrane helix</keyword>
<feature type="transmembrane region" description="Helical" evidence="1">
    <location>
        <begin position="406"/>
        <end position="432"/>
    </location>
</feature>
<feature type="transmembrane region" description="Helical" evidence="1">
    <location>
        <begin position="305"/>
        <end position="325"/>
    </location>
</feature>
<sequence>MLDLSAARPGTAPRGTLRVLAPAPPRRTVVDRSVALGAGALAATGVVALRGAGLLEGWAALAVTVVVVLALPTSRLGARRLLLAAGLTAGLVPALWWVDLPLGTVGRAGALLACVTGAVVTIATWQGPTRVAARTRDLLLPQWRSVDLLIAATAGLAVVTTRGLLAVRTGPEALARLLPAWDSSAHADMVLMLRRHGAVMPALGAAPSGETWKFADYPQGYHAVVATLVELMAPAIRPTGEELVLFVHAHAVALGAAAVILVAGLCALPTATRRPVALTLSAAGVAGVFLLGPGAYAAAAGFPNLVLAAAAAGAAVLLAFTVPRVTLPLPMAAACGLLVGVAQSWALLCVVAVPAVALVVMGRGRSAWRGTPARWAAVAMVAVATCAGALQTAATLRSLDATEVLVIPGGIAIPHAGLALAIIAGAVALCLAPGGNRRLPAVAGVVMVGVVSAAAVGALQLLTAGELSYYFWKLVLGLAMMSSVALAAAAVLRGPAAAPVVRPRRDRLRTAGAVAIGCVALLQVHGVLGRATGAYPADPALVATAADLIAASDAAATAAAPAVFLQASPTLHPVNAQQWFLALTGTWTTGTEADASVLMGTSTPDEVARTVTERGWLVVVAPQDVPAVVADLVDDAAVVSW</sequence>
<evidence type="ECO:0000313" key="2">
    <source>
        <dbReference type="EMBL" id="UUI70497.1"/>
    </source>
</evidence>
<gene>
    <name evidence="2" type="ORF">NP048_11855</name>
</gene>
<protein>
    <recommendedName>
        <fullName evidence="4">Glycosyltransferase RgtA/B/C/D-like domain-containing protein</fullName>
    </recommendedName>
</protein>
<dbReference type="RefSeq" id="WP_227575800.1">
    <property type="nucleotide sequence ID" value="NZ_CP101987.1"/>
</dbReference>
<feature type="transmembrane region" description="Helical" evidence="1">
    <location>
        <begin position="276"/>
        <end position="298"/>
    </location>
</feature>
<dbReference type="Proteomes" id="UP001316384">
    <property type="component" value="Chromosome"/>
</dbReference>
<feature type="transmembrane region" description="Helical" evidence="1">
    <location>
        <begin position="243"/>
        <end position="270"/>
    </location>
</feature>
<keyword evidence="3" id="KW-1185">Reference proteome</keyword>
<feature type="transmembrane region" description="Helical" evidence="1">
    <location>
        <begin position="439"/>
        <end position="462"/>
    </location>
</feature>
<proteinExistence type="predicted"/>
<feature type="transmembrane region" description="Helical" evidence="1">
    <location>
        <begin position="474"/>
        <end position="496"/>
    </location>
</feature>
<keyword evidence="1" id="KW-0472">Membrane</keyword>
<feature type="transmembrane region" description="Helical" evidence="1">
    <location>
        <begin position="508"/>
        <end position="528"/>
    </location>
</feature>
<feature type="transmembrane region" description="Helical" evidence="1">
    <location>
        <begin position="331"/>
        <end position="361"/>
    </location>
</feature>
<accession>A0ABY5KJ46</accession>
<reference evidence="2 3" key="1">
    <citation type="submission" date="2022-07" db="EMBL/GenBank/DDBJ databases">
        <title>Novel species in genus cellulomonas.</title>
        <authorList>
            <person name="Ye L."/>
        </authorList>
    </citation>
    <scope>NUCLEOTIDE SEQUENCE [LARGE SCALE GENOMIC DNA]</scope>
    <source>
        <strain evidence="3">zg-B89</strain>
    </source>
</reference>
<feature type="transmembrane region" description="Helical" evidence="1">
    <location>
        <begin position="104"/>
        <end position="125"/>
    </location>
</feature>
<dbReference type="EMBL" id="CP101987">
    <property type="protein sequence ID" value="UUI70497.1"/>
    <property type="molecule type" value="Genomic_DNA"/>
</dbReference>
<organism evidence="2 3">
    <name type="scientific">Cellulomonas xiejunii</name>
    <dbReference type="NCBI Taxonomy" id="2968083"/>
    <lineage>
        <taxon>Bacteria</taxon>
        <taxon>Bacillati</taxon>
        <taxon>Actinomycetota</taxon>
        <taxon>Actinomycetes</taxon>
        <taxon>Micrococcales</taxon>
        <taxon>Cellulomonadaceae</taxon>
        <taxon>Cellulomonas</taxon>
    </lineage>
</organism>
<feature type="transmembrane region" description="Helical" evidence="1">
    <location>
        <begin position="58"/>
        <end position="74"/>
    </location>
</feature>
<evidence type="ECO:0000256" key="1">
    <source>
        <dbReference type="SAM" id="Phobius"/>
    </source>
</evidence>
<keyword evidence="1" id="KW-0812">Transmembrane</keyword>
<feature type="transmembrane region" description="Helical" evidence="1">
    <location>
        <begin position="373"/>
        <end position="394"/>
    </location>
</feature>